<accession>A0ABQ5E5S9</accession>
<proteinExistence type="predicted"/>
<dbReference type="Proteomes" id="UP001151760">
    <property type="component" value="Unassembled WGS sequence"/>
</dbReference>
<protein>
    <submittedName>
        <fullName evidence="1">Uncharacterized protein</fullName>
    </submittedName>
</protein>
<comment type="caution">
    <text evidence="1">The sequence shown here is derived from an EMBL/GenBank/DDBJ whole genome shotgun (WGS) entry which is preliminary data.</text>
</comment>
<evidence type="ECO:0000313" key="2">
    <source>
        <dbReference type="Proteomes" id="UP001151760"/>
    </source>
</evidence>
<reference evidence="1" key="1">
    <citation type="journal article" date="2022" name="Int. J. Mol. Sci.">
        <title>Draft Genome of Tanacetum Coccineum: Genomic Comparison of Closely Related Tanacetum-Family Plants.</title>
        <authorList>
            <person name="Yamashiro T."/>
            <person name="Shiraishi A."/>
            <person name="Nakayama K."/>
            <person name="Satake H."/>
        </authorList>
    </citation>
    <scope>NUCLEOTIDE SEQUENCE</scope>
</reference>
<reference evidence="1" key="2">
    <citation type="submission" date="2022-01" db="EMBL/GenBank/DDBJ databases">
        <authorList>
            <person name="Yamashiro T."/>
            <person name="Shiraishi A."/>
            <person name="Satake H."/>
            <person name="Nakayama K."/>
        </authorList>
    </citation>
    <scope>NUCLEOTIDE SEQUENCE</scope>
</reference>
<gene>
    <name evidence="1" type="ORF">Tco_0954920</name>
</gene>
<keyword evidence="2" id="KW-1185">Reference proteome</keyword>
<dbReference type="EMBL" id="BQNB010015965">
    <property type="protein sequence ID" value="GJT46205.1"/>
    <property type="molecule type" value="Genomic_DNA"/>
</dbReference>
<sequence>MRSLRELIVPLHDPILSYVMAFSVISISSNSSEESMGTSTARVILFGIILTTIPPTTPTIDLPVTHDDTLLIPTDTH</sequence>
<evidence type="ECO:0000313" key="1">
    <source>
        <dbReference type="EMBL" id="GJT46205.1"/>
    </source>
</evidence>
<organism evidence="1 2">
    <name type="scientific">Tanacetum coccineum</name>
    <dbReference type="NCBI Taxonomy" id="301880"/>
    <lineage>
        <taxon>Eukaryota</taxon>
        <taxon>Viridiplantae</taxon>
        <taxon>Streptophyta</taxon>
        <taxon>Embryophyta</taxon>
        <taxon>Tracheophyta</taxon>
        <taxon>Spermatophyta</taxon>
        <taxon>Magnoliopsida</taxon>
        <taxon>eudicotyledons</taxon>
        <taxon>Gunneridae</taxon>
        <taxon>Pentapetalae</taxon>
        <taxon>asterids</taxon>
        <taxon>campanulids</taxon>
        <taxon>Asterales</taxon>
        <taxon>Asteraceae</taxon>
        <taxon>Asteroideae</taxon>
        <taxon>Anthemideae</taxon>
        <taxon>Anthemidinae</taxon>
        <taxon>Tanacetum</taxon>
    </lineage>
</organism>
<name>A0ABQ5E5S9_9ASTR</name>